<protein>
    <submittedName>
        <fullName evidence="4">C-type lectin domain family 6 member A-like</fullName>
    </submittedName>
</protein>
<keyword evidence="1" id="KW-0732">Signal</keyword>
<feature type="chain" id="PRO_5034035217" evidence="1">
    <location>
        <begin position="24"/>
        <end position="130"/>
    </location>
</feature>
<evidence type="ECO:0000313" key="3">
    <source>
        <dbReference type="Proteomes" id="UP000694844"/>
    </source>
</evidence>
<evidence type="ECO:0000259" key="2">
    <source>
        <dbReference type="PROSITE" id="PS50041"/>
    </source>
</evidence>
<dbReference type="RefSeq" id="XP_022343659.1">
    <property type="nucleotide sequence ID" value="XM_022487951.1"/>
</dbReference>
<evidence type="ECO:0000313" key="4">
    <source>
        <dbReference type="RefSeq" id="XP_022343659.1"/>
    </source>
</evidence>
<dbReference type="KEGG" id="cvn:111136827"/>
<accession>A0A8B8EUL4</accession>
<dbReference type="InterPro" id="IPR001304">
    <property type="entry name" value="C-type_lectin-like"/>
</dbReference>
<keyword evidence="3" id="KW-1185">Reference proteome</keyword>
<dbReference type="PANTHER" id="PTHR45710">
    <property type="entry name" value="C-TYPE LECTIN DOMAIN-CONTAINING PROTEIN 180"/>
    <property type="match status" value="1"/>
</dbReference>
<gene>
    <name evidence="4" type="primary">LOC111136827</name>
</gene>
<proteinExistence type="predicted"/>
<dbReference type="SUPFAM" id="SSF56436">
    <property type="entry name" value="C-type lectin-like"/>
    <property type="match status" value="1"/>
</dbReference>
<dbReference type="Gene3D" id="3.10.100.10">
    <property type="entry name" value="Mannose-Binding Protein A, subunit A"/>
    <property type="match status" value="1"/>
</dbReference>
<dbReference type="AlphaFoldDB" id="A0A8B8EUL4"/>
<dbReference type="OrthoDB" id="6285913at2759"/>
<evidence type="ECO:0000256" key="1">
    <source>
        <dbReference type="SAM" id="SignalP"/>
    </source>
</evidence>
<name>A0A8B8EUL4_CRAVI</name>
<feature type="signal peptide" evidence="1">
    <location>
        <begin position="1"/>
        <end position="23"/>
    </location>
</feature>
<feature type="domain" description="C-type lectin" evidence="2">
    <location>
        <begin position="72"/>
        <end position="130"/>
    </location>
</feature>
<dbReference type="PROSITE" id="PS50041">
    <property type="entry name" value="C_TYPE_LECTIN_2"/>
    <property type="match status" value="1"/>
</dbReference>
<dbReference type="Proteomes" id="UP000694844">
    <property type="component" value="Chromosome 5"/>
</dbReference>
<dbReference type="PANTHER" id="PTHR45710:SF26">
    <property type="entry name" value="RH26557P"/>
    <property type="match status" value="1"/>
</dbReference>
<sequence>MYRMSSRCGVCFMLLSLVRFAESQTLYSAIRDEEGPELQALKTTVKDLKEELRVIQEALPQKHSCPPNWYSFGSSCYLVNPNPKSHEDAALSCIMHGSKLVEIETQQENSFLKTILNPGEYWTGGTDSVS</sequence>
<dbReference type="GeneID" id="111136827"/>
<organism evidence="3 4">
    <name type="scientific">Crassostrea virginica</name>
    <name type="common">Eastern oyster</name>
    <dbReference type="NCBI Taxonomy" id="6565"/>
    <lineage>
        <taxon>Eukaryota</taxon>
        <taxon>Metazoa</taxon>
        <taxon>Spiralia</taxon>
        <taxon>Lophotrochozoa</taxon>
        <taxon>Mollusca</taxon>
        <taxon>Bivalvia</taxon>
        <taxon>Autobranchia</taxon>
        <taxon>Pteriomorphia</taxon>
        <taxon>Ostreida</taxon>
        <taxon>Ostreoidea</taxon>
        <taxon>Ostreidae</taxon>
        <taxon>Crassostrea</taxon>
    </lineage>
</organism>
<dbReference type="InterPro" id="IPR016187">
    <property type="entry name" value="CTDL_fold"/>
</dbReference>
<dbReference type="InterPro" id="IPR050828">
    <property type="entry name" value="C-type_lectin/matrix_domain"/>
</dbReference>
<reference evidence="4" key="1">
    <citation type="submission" date="2025-08" db="UniProtKB">
        <authorList>
            <consortium name="RefSeq"/>
        </authorList>
    </citation>
    <scope>IDENTIFICATION</scope>
    <source>
        <tissue evidence="4">Whole sample</tissue>
    </source>
</reference>
<dbReference type="InterPro" id="IPR016186">
    <property type="entry name" value="C-type_lectin-like/link_sf"/>
</dbReference>
<dbReference type="Pfam" id="PF05473">
    <property type="entry name" value="UL45"/>
    <property type="match status" value="1"/>
</dbReference>